<reference evidence="2 3" key="1">
    <citation type="submission" date="2020-08" db="EMBL/GenBank/DDBJ databases">
        <title>Genomic Encyclopedia of Type Strains, Phase IV (KMG-IV): sequencing the most valuable type-strain genomes for metagenomic binning, comparative biology and taxonomic classification.</title>
        <authorList>
            <person name="Goeker M."/>
        </authorList>
    </citation>
    <scope>NUCLEOTIDE SEQUENCE [LARGE SCALE GENOMIC DNA]</scope>
    <source>
        <strain evidence="2 3">DSM 106739</strain>
    </source>
</reference>
<name>A0A840BSQ0_9RHOO</name>
<evidence type="ECO:0000313" key="2">
    <source>
        <dbReference type="EMBL" id="MBB4013387.1"/>
    </source>
</evidence>
<organism evidence="2 3">
    <name type="scientific">Niveibacterium umoris</name>
    <dbReference type="NCBI Taxonomy" id="1193620"/>
    <lineage>
        <taxon>Bacteria</taxon>
        <taxon>Pseudomonadati</taxon>
        <taxon>Pseudomonadota</taxon>
        <taxon>Betaproteobacteria</taxon>
        <taxon>Rhodocyclales</taxon>
        <taxon>Rhodocyclaceae</taxon>
        <taxon>Niveibacterium</taxon>
    </lineage>
</organism>
<sequence length="292" mass="32738">MAKLLANLLAALLTTLPSLASAELPQVRWLVLDFVPYHVLEGPNRGTGLRDQYLDTLIRRLPEFRHQIEISGTERMFVLMKTGQPVCTLSMLRVPERESFAVFSNKPYFWQLAPVLIARKGYTPPSGWQRDKDGEVSLSGLLERGGVTLGTLPKRRFGKELDDVIERMRAEHPGTVLDFTEHGLLAGLLRLVGRGRVDVTLGYAIEVEQLRRDLPELGEFDYFGLVEAPDMIPTYVSCSRSPLGRDVISAVNALSGMDTAKQKLRDQYGAMLPEGERKRYRAQLQSADKLGE</sequence>
<feature type="chain" id="PRO_5032721278" evidence="1">
    <location>
        <begin position="23"/>
        <end position="292"/>
    </location>
</feature>
<dbReference type="SUPFAM" id="SSF53850">
    <property type="entry name" value="Periplasmic binding protein-like II"/>
    <property type="match status" value="1"/>
</dbReference>
<dbReference type="EMBL" id="JACIET010000002">
    <property type="protein sequence ID" value="MBB4013387.1"/>
    <property type="molecule type" value="Genomic_DNA"/>
</dbReference>
<keyword evidence="3" id="KW-1185">Reference proteome</keyword>
<dbReference type="InterPro" id="IPR011972">
    <property type="entry name" value="CHP02285"/>
</dbReference>
<accession>A0A840BSQ0</accession>
<dbReference type="RefSeq" id="WP_183635269.1">
    <property type="nucleotide sequence ID" value="NZ_BAABLE010000005.1"/>
</dbReference>
<keyword evidence="1" id="KW-0732">Signal</keyword>
<comment type="caution">
    <text evidence="2">The sequence shown here is derived from an EMBL/GenBank/DDBJ whole genome shotgun (WGS) entry which is preliminary data.</text>
</comment>
<dbReference type="AlphaFoldDB" id="A0A840BSQ0"/>
<protein>
    <submittedName>
        <fullName evidence="2">Uncharacterized protein (TIGR02285 family)</fullName>
    </submittedName>
</protein>
<dbReference type="NCBIfam" id="TIGR02285">
    <property type="entry name" value="TIGR02285 family protein"/>
    <property type="match status" value="1"/>
</dbReference>
<evidence type="ECO:0000313" key="3">
    <source>
        <dbReference type="Proteomes" id="UP000561045"/>
    </source>
</evidence>
<feature type="signal peptide" evidence="1">
    <location>
        <begin position="1"/>
        <end position="22"/>
    </location>
</feature>
<gene>
    <name evidence="2" type="ORF">GGR36_002733</name>
</gene>
<evidence type="ECO:0000256" key="1">
    <source>
        <dbReference type="SAM" id="SignalP"/>
    </source>
</evidence>
<proteinExistence type="predicted"/>
<dbReference type="Proteomes" id="UP000561045">
    <property type="component" value="Unassembled WGS sequence"/>
</dbReference>